<dbReference type="Proteomes" id="UP000217265">
    <property type="component" value="Chromosome"/>
</dbReference>
<dbReference type="Pfam" id="PF00528">
    <property type="entry name" value="BPD_transp_1"/>
    <property type="match status" value="1"/>
</dbReference>
<evidence type="ECO:0000256" key="3">
    <source>
        <dbReference type="ARBA" id="ARBA00022475"/>
    </source>
</evidence>
<feature type="transmembrane region" description="Helical" evidence="7">
    <location>
        <begin position="266"/>
        <end position="286"/>
    </location>
</feature>
<evidence type="ECO:0000259" key="8">
    <source>
        <dbReference type="PROSITE" id="PS50928"/>
    </source>
</evidence>
<dbReference type="PANTHER" id="PTHR30193:SF41">
    <property type="entry name" value="DIACETYLCHITOBIOSE UPTAKE SYSTEM PERMEASE PROTEIN NGCF"/>
    <property type="match status" value="1"/>
</dbReference>
<sequence length="296" mass="33226">MTAWQRDFAKRAPWFLLPALGLLAVFVIWPLGRALWWSVSDADLLAPERARWMGLGNYSDLLTDPRFRRAFFNTALFAVLIVPLQTAAALGLALWVNRPERAWRWLRVVFFLPVVVSLPVLAVVWSLLYQPEQAGETGLVNAALGIFGIEGQAWLRDPQLALPALAAMSIWQGVGLQMMVFLAGLQGVPREQLEAAQIDGAGAWRRLVHVVLPSLRNTLVFVVTVTTILAFRLFVQPYLMTRGGPEDRTLSLVQYIYEATFLNLELGRACAAAVLFLTWVGLLTWMQRMFFGEEKS</sequence>
<feature type="transmembrane region" description="Helical" evidence="7">
    <location>
        <begin position="70"/>
        <end position="96"/>
    </location>
</feature>
<feature type="domain" description="ABC transmembrane type-1" evidence="8">
    <location>
        <begin position="71"/>
        <end position="287"/>
    </location>
</feature>
<reference evidence="9 10" key="1">
    <citation type="submission" date="2017-09" db="EMBL/GenBank/DDBJ databases">
        <title>Complete genome sequence of Verrucomicrobial strain HZ-65, isolated from freshwater.</title>
        <authorList>
            <person name="Choi A."/>
        </authorList>
    </citation>
    <scope>NUCLEOTIDE SEQUENCE [LARGE SCALE GENOMIC DNA]</scope>
    <source>
        <strain evidence="9 10">HZ-65</strain>
    </source>
</reference>
<dbReference type="GO" id="GO:0055085">
    <property type="term" value="P:transmembrane transport"/>
    <property type="evidence" value="ECO:0007669"/>
    <property type="project" value="InterPro"/>
</dbReference>
<dbReference type="PROSITE" id="PS50928">
    <property type="entry name" value="ABC_TM1"/>
    <property type="match status" value="1"/>
</dbReference>
<dbReference type="KEGG" id="vbh:CMV30_03595"/>
<dbReference type="PANTHER" id="PTHR30193">
    <property type="entry name" value="ABC TRANSPORTER PERMEASE PROTEIN"/>
    <property type="match status" value="1"/>
</dbReference>
<evidence type="ECO:0000256" key="1">
    <source>
        <dbReference type="ARBA" id="ARBA00004651"/>
    </source>
</evidence>
<dbReference type="CDD" id="cd06261">
    <property type="entry name" value="TM_PBP2"/>
    <property type="match status" value="1"/>
</dbReference>
<evidence type="ECO:0000313" key="10">
    <source>
        <dbReference type="Proteomes" id="UP000217265"/>
    </source>
</evidence>
<keyword evidence="2 7" id="KW-0813">Transport</keyword>
<proteinExistence type="inferred from homology"/>
<protein>
    <submittedName>
        <fullName evidence="9">ABC transporter permease</fullName>
    </submittedName>
</protein>
<organism evidence="9 10">
    <name type="scientific">Nibricoccus aquaticus</name>
    <dbReference type="NCBI Taxonomy" id="2576891"/>
    <lineage>
        <taxon>Bacteria</taxon>
        <taxon>Pseudomonadati</taxon>
        <taxon>Verrucomicrobiota</taxon>
        <taxon>Opitutia</taxon>
        <taxon>Opitutales</taxon>
        <taxon>Opitutaceae</taxon>
        <taxon>Nibricoccus</taxon>
    </lineage>
</organism>
<keyword evidence="4 7" id="KW-0812">Transmembrane</keyword>
<feature type="transmembrane region" description="Helical" evidence="7">
    <location>
        <begin position="215"/>
        <end position="235"/>
    </location>
</feature>
<dbReference type="InterPro" id="IPR035906">
    <property type="entry name" value="MetI-like_sf"/>
</dbReference>
<comment type="similarity">
    <text evidence="7">Belongs to the binding-protein-dependent transport system permease family.</text>
</comment>
<dbReference type="OrthoDB" id="9773727at2"/>
<dbReference type="EMBL" id="CP023344">
    <property type="protein sequence ID" value="ATC63112.1"/>
    <property type="molecule type" value="Genomic_DNA"/>
</dbReference>
<keyword evidence="5 7" id="KW-1133">Transmembrane helix</keyword>
<evidence type="ECO:0000256" key="5">
    <source>
        <dbReference type="ARBA" id="ARBA00022989"/>
    </source>
</evidence>
<dbReference type="RefSeq" id="WP_096054744.1">
    <property type="nucleotide sequence ID" value="NZ_CP023344.1"/>
</dbReference>
<keyword evidence="3" id="KW-1003">Cell membrane</keyword>
<evidence type="ECO:0000256" key="7">
    <source>
        <dbReference type="RuleBase" id="RU363032"/>
    </source>
</evidence>
<feature type="transmembrane region" description="Helical" evidence="7">
    <location>
        <begin position="12"/>
        <end position="31"/>
    </location>
</feature>
<evidence type="ECO:0000256" key="2">
    <source>
        <dbReference type="ARBA" id="ARBA00022448"/>
    </source>
</evidence>
<accession>A0A290QGV6</accession>
<dbReference type="GO" id="GO:0005886">
    <property type="term" value="C:plasma membrane"/>
    <property type="evidence" value="ECO:0007669"/>
    <property type="project" value="UniProtKB-SubCell"/>
</dbReference>
<feature type="transmembrane region" description="Helical" evidence="7">
    <location>
        <begin position="108"/>
        <end position="128"/>
    </location>
</feature>
<feature type="transmembrane region" description="Helical" evidence="7">
    <location>
        <begin position="160"/>
        <end position="183"/>
    </location>
</feature>
<dbReference type="InterPro" id="IPR000515">
    <property type="entry name" value="MetI-like"/>
</dbReference>
<gene>
    <name evidence="9" type="ORF">CMV30_03595</name>
</gene>
<keyword evidence="10" id="KW-1185">Reference proteome</keyword>
<dbReference type="AlphaFoldDB" id="A0A290QGV6"/>
<keyword evidence="6 7" id="KW-0472">Membrane</keyword>
<evidence type="ECO:0000313" key="9">
    <source>
        <dbReference type="EMBL" id="ATC63112.1"/>
    </source>
</evidence>
<dbReference type="Gene3D" id="1.10.3720.10">
    <property type="entry name" value="MetI-like"/>
    <property type="match status" value="1"/>
</dbReference>
<evidence type="ECO:0000256" key="4">
    <source>
        <dbReference type="ARBA" id="ARBA00022692"/>
    </source>
</evidence>
<evidence type="ECO:0000256" key="6">
    <source>
        <dbReference type="ARBA" id="ARBA00023136"/>
    </source>
</evidence>
<dbReference type="SUPFAM" id="SSF161098">
    <property type="entry name" value="MetI-like"/>
    <property type="match status" value="1"/>
</dbReference>
<dbReference type="InterPro" id="IPR051393">
    <property type="entry name" value="ABC_transporter_permease"/>
</dbReference>
<name>A0A290QGV6_9BACT</name>
<comment type="subcellular location">
    <subcellularLocation>
        <location evidence="1 7">Cell membrane</location>
        <topology evidence="1 7">Multi-pass membrane protein</topology>
    </subcellularLocation>
</comment>